<protein>
    <submittedName>
        <fullName evidence="1">Uncharacterized protein</fullName>
    </submittedName>
</protein>
<dbReference type="AlphaFoldDB" id="A0ABD2MIE6"/>
<comment type="caution">
    <text evidence="1">The sequence shown here is derived from an EMBL/GenBank/DDBJ whole genome shotgun (WGS) entry which is preliminary data.</text>
</comment>
<name>A0ABD2MIE6_9CUCU</name>
<evidence type="ECO:0000313" key="2">
    <source>
        <dbReference type="Proteomes" id="UP001516400"/>
    </source>
</evidence>
<sequence length="173" mass="19385">MAQHYQSRGYQNDIFTKLAECSTLIKEHAETLLTHQLAIVACETTEVTALGSVATELKPTDSTSTLNYPEILESLSKAHNLIISNLPELPDDASDKTTVARLIDHISPNSSPHISCCVRLPARNTARPRWLKVTLYNPDNVLQLLRNKGSLCGHPISETFNYRMTRQKTKERT</sequence>
<reference evidence="1 2" key="1">
    <citation type="journal article" date="2021" name="BMC Biol.">
        <title>Horizontally acquired antibacterial genes associated with adaptive radiation of ladybird beetles.</title>
        <authorList>
            <person name="Li H.S."/>
            <person name="Tang X.F."/>
            <person name="Huang Y.H."/>
            <person name="Xu Z.Y."/>
            <person name="Chen M.L."/>
            <person name="Du X.Y."/>
            <person name="Qiu B.Y."/>
            <person name="Chen P.T."/>
            <person name="Zhang W."/>
            <person name="Slipinski A."/>
            <person name="Escalona H.E."/>
            <person name="Waterhouse R.M."/>
            <person name="Zwick A."/>
            <person name="Pang H."/>
        </authorList>
    </citation>
    <scope>NUCLEOTIDE SEQUENCE [LARGE SCALE GENOMIC DNA]</scope>
    <source>
        <strain evidence="1">SYSU2018</strain>
    </source>
</reference>
<gene>
    <name evidence="1" type="ORF">HHI36_010335</name>
</gene>
<evidence type="ECO:0000313" key="1">
    <source>
        <dbReference type="EMBL" id="KAL3266150.1"/>
    </source>
</evidence>
<dbReference type="EMBL" id="JABFTP020000001">
    <property type="protein sequence ID" value="KAL3266150.1"/>
    <property type="molecule type" value="Genomic_DNA"/>
</dbReference>
<accession>A0ABD2MIE6</accession>
<keyword evidence="2" id="KW-1185">Reference proteome</keyword>
<proteinExistence type="predicted"/>
<organism evidence="1 2">
    <name type="scientific">Cryptolaemus montrouzieri</name>
    <dbReference type="NCBI Taxonomy" id="559131"/>
    <lineage>
        <taxon>Eukaryota</taxon>
        <taxon>Metazoa</taxon>
        <taxon>Ecdysozoa</taxon>
        <taxon>Arthropoda</taxon>
        <taxon>Hexapoda</taxon>
        <taxon>Insecta</taxon>
        <taxon>Pterygota</taxon>
        <taxon>Neoptera</taxon>
        <taxon>Endopterygota</taxon>
        <taxon>Coleoptera</taxon>
        <taxon>Polyphaga</taxon>
        <taxon>Cucujiformia</taxon>
        <taxon>Coccinelloidea</taxon>
        <taxon>Coccinellidae</taxon>
        <taxon>Scymninae</taxon>
        <taxon>Scymnini</taxon>
        <taxon>Cryptolaemus</taxon>
    </lineage>
</organism>
<dbReference type="Proteomes" id="UP001516400">
    <property type="component" value="Unassembled WGS sequence"/>
</dbReference>